<dbReference type="STRING" id="573061.Clocel_3752"/>
<dbReference type="InterPro" id="IPR029064">
    <property type="entry name" value="Ribosomal_eL30-like_sf"/>
</dbReference>
<evidence type="ECO:0000256" key="4">
    <source>
        <dbReference type="SAM" id="MobiDB-lite"/>
    </source>
</evidence>
<dbReference type="GO" id="GO:0006396">
    <property type="term" value="P:RNA processing"/>
    <property type="evidence" value="ECO:0007669"/>
    <property type="project" value="InterPro"/>
</dbReference>
<dbReference type="InterPro" id="IPR029026">
    <property type="entry name" value="tRNA_m1G_MTases_N"/>
</dbReference>
<accession>D9SXB9</accession>
<reference evidence="6 7" key="1">
    <citation type="submission" date="2010-08" db="EMBL/GenBank/DDBJ databases">
        <title>Complete sequence of Clostridium cellulovorans 743B.</title>
        <authorList>
            <consortium name="US DOE Joint Genome Institute"/>
            <person name="Lucas S."/>
            <person name="Copeland A."/>
            <person name="Lapidus A."/>
            <person name="Cheng J.-F."/>
            <person name="Bruce D."/>
            <person name="Goodwin L."/>
            <person name="Pitluck S."/>
            <person name="Chertkov O."/>
            <person name="Detter J.C."/>
            <person name="Han C."/>
            <person name="Tapia R."/>
            <person name="Land M."/>
            <person name="Hauser L."/>
            <person name="Chang Y.-J."/>
            <person name="Jeffries C."/>
            <person name="Kyrpides N."/>
            <person name="Ivanova N."/>
            <person name="Mikhailova N."/>
            <person name="Hemme C.L."/>
            <person name="Woyke T."/>
        </authorList>
    </citation>
    <scope>NUCLEOTIDE SEQUENCE [LARGE SCALE GENOMIC DNA]</scope>
    <source>
        <strain evidence="7">ATCC 35296 / DSM 3052 / OCM 3 / 743B</strain>
    </source>
</reference>
<proteinExistence type="inferred from homology"/>
<dbReference type="Pfam" id="PF00588">
    <property type="entry name" value="SpoU_methylase"/>
    <property type="match status" value="1"/>
</dbReference>
<comment type="similarity">
    <text evidence="1">Belongs to the class IV-like SAM-binding methyltransferase superfamily. RNA methyltransferase TrmH family.</text>
</comment>
<dbReference type="SUPFAM" id="SSF55315">
    <property type="entry name" value="L30e-like"/>
    <property type="match status" value="1"/>
</dbReference>
<keyword evidence="3 6" id="KW-0808">Transferase</keyword>
<gene>
    <name evidence="6" type="ordered locus">Clocel_3752</name>
</gene>
<sequence length="309" mass="34634">MKKEPRKSERDNNKWNKDQVKGKKKDFYQKENIKGKVDRKLEVRRNEERKPKDFETVKFESQVVREDIIEGRNAVIEALKSSSTTIEQILVAKGDTTGSINVVLAEAREKRLVVKEVDRKKLDEMSQTGVHQGVIAIVTPYKYCEVEDILEYAQKKGEDPFIIILDEIEDPHNLGAILRTAEVCGVHGVVIPKRRNVGITPTVYKTSAGAVQYMKVAKVPNINSVIDSLKKKGIWIYGADMDGKVYCQDANFRGAAALIIGSEGRGISKLTKEKCDLLVKIPMVGQITSLNASVAGGILMYEILTQRMK</sequence>
<dbReference type="InterPro" id="IPR029028">
    <property type="entry name" value="Alpha/beta_knot_MTases"/>
</dbReference>
<evidence type="ECO:0000256" key="2">
    <source>
        <dbReference type="ARBA" id="ARBA00022603"/>
    </source>
</evidence>
<dbReference type="InterPro" id="IPR001537">
    <property type="entry name" value="SpoU_MeTrfase"/>
</dbReference>
<evidence type="ECO:0000256" key="3">
    <source>
        <dbReference type="ARBA" id="ARBA00022679"/>
    </source>
</evidence>
<feature type="region of interest" description="Disordered" evidence="4">
    <location>
        <begin position="1"/>
        <end position="26"/>
    </location>
</feature>
<feature type="domain" description="RNA 2-O ribose methyltransferase substrate binding" evidence="5">
    <location>
        <begin position="68"/>
        <end position="144"/>
    </location>
</feature>
<dbReference type="EMBL" id="CP002160">
    <property type="protein sequence ID" value="ADL53422.1"/>
    <property type="molecule type" value="Genomic_DNA"/>
</dbReference>
<evidence type="ECO:0000313" key="6">
    <source>
        <dbReference type="EMBL" id="ADL53422.1"/>
    </source>
</evidence>
<dbReference type="SUPFAM" id="SSF75217">
    <property type="entry name" value="alpha/beta knot"/>
    <property type="match status" value="1"/>
</dbReference>
<keyword evidence="2 6" id="KW-0489">Methyltransferase</keyword>
<dbReference type="GO" id="GO:0032259">
    <property type="term" value="P:methylation"/>
    <property type="evidence" value="ECO:0007669"/>
    <property type="project" value="UniProtKB-KW"/>
</dbReference>
<dbReference type="Gene3D" id="3.30.1330.30">
    <property type="match status" value="1"/>
</dbReference>
<evidence type="ECO:0000256" key="1">
    <source>
        <dbReference type="ARBA" id="ARBA00007228"/>
    </source>
</evidence>
<dbReference type="FunFam" id="3.40.1280.10:FF:000008">
    <property type="entry name" value="Group 3 RNA methyltransferase TrmH"/>
    <property type="match status" value="1"/>
</dbReference>
<evidence type="ECO:0000313" key="7">
    <source>
        <dbReference type="Proteomes" id="UP000002730"/>
    </source>
</evidence>
<dbReference type="Gene3D" id="3.40.1280.10">
    <property type="match status" value="1"/>
</dbReference>
<name>D9SXB9_CLOC7</name>
<dbReference type="NCBIfam" id="TIGR00186">
    <property type="entry name" value="rRNA_methyl_3"/>
    <property type="match status" value="1"/>
</dbReference>
<dbReference type="AlphaFoldDB" id="D9SXB9"/>
<dbReference type="GO" id="GO:0003723">
    <property type="term" value="F:RNA binding"/>
    <property type="evidence" value="ECO:0007669"/>
    <property type="project" value="InterPro"/>
</dbReference>
<keyword evidence="7" id="KW-1185">Reference proteome</keyword>
<dbReference type="PANTHER" id="PTHR46429:SF1">
    <property type="entry name" value="23S RRNA (GUANOSINE-2'-O-)-METHYLTRANSFERASE RLMB"/>
    <property type="match status" value="1"/>
</dbReference>
<dbReference type="SMART" id="SM00967">
    <property type="entry name" value="SpoU_sub_bind"/>
    <property type="match status" value="1"/>
</dbReference>
<dbReference type="InterPro" id="IPR004441">
    <property type="entry name" value="rRNA_MeTrfase_TrmH"/>
</dbReference>
<dbReference type="InterPro" id="IPR013123">
    <property type="entry name" value="SpoU_subst-bd"/>
</dbReference>
<dbReference type="GO" id="GO:0005829">
    <property type="term" value="C:cytosol"/>
    <property type="evidence" value="ECO:0007669"/>
    <property type="project" value="TreeGrafter"/>
</dbReference>
<dbReference type="OrthoDB" id="9794400at2"/>
<dbReference type="KEGG" id="ccb:Clocel_3752"/>
<dbReference type="GO" id="GO:0008173">
    <property type="term" value="F:RNA methyltransferase activity"/>
    <property type="evidence" value="ECO:0007669"/>
    <property type="project" value="InterPro"/>
</dbReference>
<protein>
    <submittedName>
        <fullName evidence="6">RNA methyltransferase, TrmH family, group 3</fullName>
    </submittedName>
</protein>
<dbReference type="eggNOG" id="COG0566">
    <property type="taxonomic scope" value="Bacteria"/>
</dbReference>
<dbReference type="Pfam" id="PF08032">
    <property type="entry name" value="SpoU_sub_bind"/>
    <property type="match status" value="1"/>
</dbReference>
<evidence type="ECO:0000259" key="5">
    <source>
        <dbReference type="SMART" id="SM00967"/>
    </source>
</evidence>
<dbReference type="CDD" id="cd18103">
    <property type="entry name" value="SpoU-like_RlmB"/>
    <property type="match status" value="1"/>
</dbReference>
<dbReference type="RefSeq" id="WP_010073760.1">
    <property type="nucleotide sequence ID" value="NC_014393.1"/>
</dbReference>
<dbReference type="PANTHER" id="PTHR46429">
    <property type="entry name" value="23S RRNA (GUANOSINE-2'-O-)-METHYLTRANSFERASE RLMB"/>
    <property type="match status" value="1"/>
</dbReference>
<organism evidence="6 7">
    <name type="scientific">Clostridium cellulovorans (strain ATCC 35296 / DSM 3052 / OCM 3 / 743B)</name>
    <dbReference type="NCBI Taxonomy" id="573061"/>
    <lineage>
        <taxon>Bacteria</taxon>
        <taxon>Bacillati</taxon>
        <taxon>Bacillota</taxon>
        <taxon>Clostridia</taxon>
        <taxon>Eubacteriales</taxon>
        <taxon>Clostridiaceae</taxon>
        <taxon>Clostridium</taxon>
    </lineage>
</organism>
<dbReference type="HOGENOM" id="CLU_021322_0_1_9"/>
<dbReference type="Proteomes" id="UP000002730">
    <property type="component" value="Chromosome"/>
</dbReference>